<gene>
    <name evidence="1" type="ORF">EG68_07067</name>
</gene>
<protein>
    <submittedName>
        <fullName evidence="1">Uncharacterized protein</fullName>
    </submittedName>
</protein>
<keyword evidence="2" id="KW-1185">Reference proteome</keyword>
<evidence type="ECO:0000313" key="1">
    <source>
        <dbReference type="EMBL" id="KAF7256066.1"/>
    </source>
</evidence>
<reference evidence="1" key="1">
    <citation type="submission" date="2019-07" db="EMBL/GenBank/DDBJ databases">
        <title>Annotation for the trematode Paragonimus miyazaki's.</title>
        <authorList>
            <person name="Choi Y.-J."/>
        </authorList>
    </citation>
    <scope>NUCLEOTIDE SEQUENCE</scope>
    <source>
        <strain evidence="1">Japan</strain>
    </source>
</reference>
<comment type="caution">
    <text evidence="1">The sequence shown here is derived from an EMBL/GenBank/DDBJ whole genome shotgun (WGS) entry which is preliminary data.</text>
</comment>
<dbReference type="OrthoDB" id="6222393at2759"/>
<evidence type="ECO:0000313" key="2">
    <source>
        <dbReference type="Proteomes" id="UP000822476"/>
    </source>
</evidence>
<sequence>MTEKRLICTCLCFHLYKKEPTPDTLLSEKKEIAFLNTKASAMSNVLFLQDDLFAYQQTSKMDKDALMKKPITSEVQNEEFLDLMPESFVLKAYLRNNSRQISRLALLATMESVTT</sequence>
<name>A0A8S9YRN7_9TREM</name>
<proteinExistence type="predicted"/>
<accession>A0A8S9YRN7</accession>
<organism evidence="1 2">
    <name type="scientific">Paragonimus skrjabini miyazakii</name>
    <dbReference type="NCBI Taxonomy" id="59628"/>
    <lineage>
        <taxon>Eukaryota</taxon>
        <taxon>Metazoa</taxon>
        <taxon>Spiralia</taxon>
        <taxon>Lophotrochozoa</taxon>
        <taxon>Platyhelminthes</taxon>
        <taxon>Trematoda</taxon>
        <taxon>Digenea</taxon>
        <taxon>Plagiorchiida</taxon>
        <taxon>Troglotremata</taxon>
        <taxon>Troglotrematidae</taxon>
        <taxon>Paragonimus</taxon>
    </lineage>
</organism>
<dbReference type="Proteomes" id="UP000822476">
    <property type="component" value="Unassembled WGS sequence"/>
</dbReference>
<dbReference type="AlphaFoldDB" id="A0A8S9YRN7"/>
<dbReference type="EMBL" id="JTDE01003426">
    <property type="protein sequence ID" value="KAF7256066.1"/>
    <property type="molecule type" value="Genomic_DNA"/>
</dbReference>